<dbReference type="AlphaFoldDB" id="A0A5C5V8H6"/>
<comment type="caution">
    <text evidence="2">The sequence shown here is derived from an EMBL/GenBank/DDBJ whole genome shotgun (WGS) entry which is preliminary data.</text>
</comment>
<evidence type="ECO:0000256" key="1">
    <source>
        <dbReference type="SAM" id="SignalP"/>
    </source>
</evidence>
<accession>A0A5C5V8H6</accession>
<sequence precursor="true">MLRQFSTYGGAALLGGLLLLLRYHSAAAEPEPASAEGVVTYQGEPVSHAFVTFKCRGMAESLYGQTDETGHYKLYSRMERDLPIGKYAVTIVKRVTQQVDRGPRDQQWRRGSRQCRRHWRGHHDFHQPRIVDLLPEHYGDGPTSGLIALIEPGKNVFDFTLTDEAPPVSSDVVAHDQIVRLSLN</sequence>
<dbReference type="RefSeq" id="WP_146431496.1">
    <property type="nucleotide sequence ID" value="NZ_SJPF01000002.1"/>
</dbReference>
<name>A0A5C5V8H6_9BACT</name>
<feature type="chain" id="PRO_5023017118" description="Carboxypeptidase regulatory-like domain-containing protein" evidence="1">
    <location>
        <begin position="29"/>
        <end position="184"/>
    </location>
</feature>
<keyword evidence="1" id="KW-0732">Signal</keyword>
<evidence type="ECO:0008006" key="4">
    <source>
        <dbReference type="Google" id="ProtNLM"/>
    </source>
</evidence>
<dbReference type="EMBL" id="SJPF01000002">
    <property type="protein sequence ID" value="TWT34884.1"/>
    <property type="molecule type" value="Genomic_DNA"/>
</dbReference>
<keyword evidence="3" id="KW-1185">Reference proteome</keyword>
<dbReference type="OrthoDB" id="286727at2"/>
<dbReference type="Proteomes" id="UP000318878">
    <property type="component" value="Unassembled WGS sequence"/>
</dbReference>
<gene>
    <name evidence="2" type="ORF">Enr8_22990</name>
</gene>
<protein>
    <recommendedName>
        <fullName evidence="4">Carboxypeptidase regulatory-like domain-containing protein</fullName>
    </recommendedName>
</protein>
<organism evidence="2 3">
    <name type="scientific">Blastopirellula retiformator</name>
    <dbReference type="NCBI Taxonomy" id="2527970"/>
    <lineage>
        <taxon>Bacteria</taxon>
        <taxon>Pseudomonadati</taxon>
        <taxon>Planctomycetota</taxon>
        <taxon>Planctomycetia</taxon>
        <taxon>Pirellulales</taxon>
        <taxon>Pirellulaceae</taxon>
        <taxon>Blastopirellula</taxon>
    </lineage>
</organism>
<evidence type="ECO:0000313" key="2">
    <source>
        <dbReference type="EMBL" id="TWT34884.1"/>
    </source>
</evidence>
<reference evidence="2 3" key="1">
    <citation type="submission" date="2019-02" db="EMBL/GenBank/DDBJ databases">
        <title>Deep-cultivation of Planctomycetes and their phenomic and genomic characterization uncovers novel biology.</title>
        <authorList>
            <person name="Wiegand S."/>
            <person name="Jogler M."/>
            <person name="Boedeker C."/>
            <person name="Pinto D."/>
            <person name="Vollmers J."/>
            <person name="Rivas-Marin E."/>
            <person name="Kohn T."/>
            <person name="Peeters S.H."/>
            <person name="Heuer A."/>
            <person name="Rast P."/>
            <person name="Oberbeckmann S."/>
            <person name="Bunk B."/>
            <person name="Jeske O."/>
            <person name="Meyerdierks A."/>
            <person name="Storesund J.E."/>
            <person name="Kallscheuer N."/>
            <person name="Luecker S."/>
            <person name="Lage O.M."/>
            <person name="Pohl T."/>
            <person name="Merkel B.J."/>
            <person name="Hornburger P."/>
            <person name="Mueller R.-W."/>
            <person name="Bruemmer F."/>
            <person name="Labrenz M."/>
            <person name="Spormann A.M."/>
            <person name="Op Den Camp H."/>
            <person name="Overmann J."/>
            <person name="Amann R."/>
            <person name="Jetten M.S.M."/>
            <person name="Mascher T."/>
            <person name="Medema M.H."/>
            <person name="Devos D.P."/>
            <person name="Kaster A.-K."/>
            <person name="Ovreas L."/>
            <person name="Rohde M."/>
            <person name="Galperin M.Y."/>
            <person name="Jogler C."/>
        </authorList>
    </citation>
    <scope>NUCLEOTIDE SEQUENCE [LARGE SCALE GENOMIC DNA]</scope>
    <source>
        <strain evidence="2 3">Enr8</strain>
    </source>
</reference>
<evidence type="ECO:0000313" key="3">
    <source>
        <dbReference type="Proteomes" id="UP000318878"/>
    </source>
</evidence>
<proteinExistence type="predicted"/>
<feature type="signal peptide" evidence="1">
    <location>
        <begin position="1"/>
        <end position="28"/>
    </location>
</feature>